<proteinExistence type="predicted"/>
<evidence type="ECO:0000313" key="2">
    <source>
        <dbReference type="EMBL" id="KAJ9129879.1"/>
    </source>
</evidence>
<evidence type="ECO:0000313" key="3">
    <source>
        <dbReference type="Proteomes" id="UP001174694"/>
    </source>
</evidence>
<keyword evidence="3" id="KW-1185">Reference proteome</keyword>
<organism evidence="2 3">
    <name type="scientific">Pleurostoma richardsiae</name>
    <dbReference type="NCBI Taxonomy" id="41990"/>
    <lineage>
        <taxon>Eukaryota</taxon>
        <taxon>Fungi</taxon>
        <taxon>Dikarya</taxon>
        <taxon>Ascomycota</taxon>
        <taxon>Pezizomycotina</taxon>
        <taxon>Sordariomycetes</taxon>
        <taxon>Sordariomycetidae</taxon>
        <taxon>Calosphaeriales</taxon>
        <taxon>Pleurostomataceae</taxon>
        <taxon>Pleurostoma</taxon>
    </lineage>
</organism>
<dbReference type="EMBL" id="JANBVO010000124">
    <property type="protein sequence ID" value="KAJ9129879.1"/>
    <property type="molecule type" value="Genomic_DNA"/>
</dbReference>
<feature type="region of interest" description="Disordered" evidence="1">
    <location>
        <begin position="196"/>
        <end position="240"/>
    </location>
</feature>
<reference evidence="2" key="1">
    <citation type="submission" date="2022-07" db="EMBL/GenBank/DDBJ databases">
        <title>Fungi with potential for degradation of polypropylene.</title>
        <authorList>
            <person name="Gostincar C."/>
        </authorList>
    </citation>
    <scope>NUCLEOTIDE SEQUENCE</scope>
    <source>
        <strain evidence="2">EXF-13308</strain>
    </source>
</reference>
<gene>
    <name evidence="2" type="ORF">NKR23_g12429</name>
</gene>
<protein>
    <submittedName>
        <fullName evidence="2">Uncharacterized protein</fullName>
    </submittedName>
</protein>
<name>A0AA38VIH0_9PEZI</name>
<dbReference type="Proteomes" id="UP001174694">
    <property type="component" value="Unassembled WGS sequence"/>
</dbReference>
<comment type="caution">
    <text evidence="2">The sequence shown here is derived from an EMBL/GenBank/DDBJ whole genome shotgun (WGS) entry which is preliminary data.</text>
</comment>
<dbReference type="AlphaFoldDB" id="A0AA38VIH0"/>
<evidence type="ECO:0000256" key="1">
    <source>
        <dbReference type="SAM" id="MobiDB-lite"/>
    </source>
</evidence>
<sequence length="265" mass="28966">MPIHPPPALLSSSVLFSCTRGAKRKAPGVEPFSCKRPRTTARFLSPDDNVPVFSLVRVPGVNTTEALALARQSPKCGFRRTSDMRKRRRTVSSTLCLPYTPPFTLAVAVAGTIAFIKRGSTSPFKIHEDTPEQEMTNLPEASTSKLNIESDAEIEEDVEGCEKENMPPAATNERLVEAPQGPPVESDADILNAIRRRRRSCGTQTRGKLRSRRPRRTAPATAEQSGPRRRRVVNTAKTGGEAQMSTLNLDGSTFILALRPKSCSA</sequence>
<accession>A0AA38VIH0</accession>
<feature type="compositionally biased region" description="Basic residues" evidence="1">
    <location>
        <begin position="207"/>
        <end position="216"/>
    </location>
</feature>